<name>A0A915JVE2_ROMCU</name>
<protein>
    <submittedName>
        <fullName evidence="2">Uncharacterized protein</fullName>
    </submittedName>
</protein>
<accession>A0A915JVE2</accession>
<sequence length="120" mass="13190">MVSESITAGWMGVDSSIGARAMVEILSSNAARVSGFIGWAWRSSKSLTEAYSSAEHGEAKRAANSIKEKWESCILEKRESRSRIANLYIGETGKVILEKRESSMIQSVKLLFMAEALSGW</sequence>
<evidence type="ECO:0000313" key="1">
    <source>
        <dbReference type="Proteomes" id="UP000887565"/>
    </source>
</evidence>
<keyword evidence="1" id="KW-1185">Reference proteome</keyword>
<dbReference type="Proteomes" id="UP000887565">
    <property type="component" value="Unplaced"/>
</dbReference>
<dbReference type="AlphaFoldDB" id="A0A915JVE2"/>
<dbReference type="WBParaSite" id="nRc.2.0.1.t30365-RA">
    <property type="protein sequence ID" value="nRc.2.0.1.t30365-RA"/>
    <property type="gene ID" value="nRc.2.0.1.g30365"/>
</dbReference>
<organism evidence="1 2">
    <name type="scientific">Romanomermis culicivorax</name>
    <name type="common">Nematode worm</name>
    <dbReference type="NCBI Taxonomy" id="13658"/>
    <lineage>
        <taxon>Eukaryota</taxon>
        <taxon>Metazoa</taxon>
        <taxon>Ecdysozoa</taxon>
        <taxon>Nematoda</taxon>
        <taxon>Enoplea</taxon>
        <taxon>Dorylaimia</taxon>
        <taxon>Mermithida</taxon>
        <taxon>Mermithoidea</taxon>
        <taxon>Mermithidae</taxon>
        <taxon>Romanomermis</taxon>
    </lineage>
</organism>
<evidence type="ECO:0000313" key="2">
    <source>
        <dbReference type="WBParaSite" id="nRc.2.0.1.t30365-RA"/>
    </source>
</evidence>
<reference evidence="2" key="1">
    <citation type="submission" date="2022-11" db="UniProtKB">
        <authorList>
            <consortium name="WormBaseParasite"/>
        </authorList>
    </citation>
    <scope>IDENTIFICATION</scope>
</reference>
<proteinExistence type="predicted"/>